<proteinExistence type="predicted"/>
<sequence length="33" mass="3785">MTTKKENVKTFSLKGKTKEQQREIIAEAYIGIT</sequence>
<dbReference type="EMBL" id="SNRY01005954">
    <property type="protein sequence ID" value="KAA6313693.1"/>
    <property type="molecule type" value="Genomic_DNA"/>
</dbReference>
<accession>A0A5J4PZG1</accession>
<dbReference type="AlphaFoldDB" id="A0A5J4PZG1"/>
<comment type="caution">
    <text evidence="1">The sequence shown here is derived from an EMBL/GenBank/DDBJ whole genome shotgun (WGS) entry which is preliminary data.</text>
</comment>
<name>A0A5J4PZG1_9ZZZZ</name>
<reference evidence="1" key="1">
    <citation type="submission" date="2019-03" db="EMBL/GenBank/DDBJ databases">
        <title>Single cell metagenomics reveals metabolic interactions within the superorganism composed of flagellate Streblomastix strix and complex community of Bacteroidetes bacteria on its surface.</title>
        <authorList>
            <person name="Treitli S.C."/>
            <person name="Kolisko M."/>
            <person name="Husnik F."/>
            <person name="Keeling P."/>
            <person name="Hampl V."/>
        </authorList>
    </citation>
    <scope>NUCLEOTIDE SEQUENCE</scope>
    <source>
        <strain evidence="1">STM</strain>
    </source>
</reference>
<gene>
    <name evidence="1" type="ORF">EZS27_035572</name>
</gene>
<protein>
    <submittedName>
        <fullName evidence="1">Uncharacterized protein</fullName>
    </submittedName>
</protein>
<organism evidence="1">
    <name type="scientific">termite gut metagenome</name>
    <dbReference type="NCBI Taxonomy" id="433724"/>
    <lineage>
        <taxon>unclassified sequences</taxon>
        <taxon>metagenomes</taxon>
        <taxon>organismal metagenomes</taxon>
    </lineage>
</organism>
<evidence type="ECO:0000313" key="1">
    <source>
        <dbReference type="EMBL" id="KAA6313693.1"/>
    </source>
</evidence>